<evidence type="ECO:0000313" key="3">
    <source>
        <dbReference type="Proteomes" id="UP001449582"/>
    </source>
</evidence>
<sequence>MHKLTKNFKIGFALAGVALMTTAVVVPTVVCTTQTTQTVKVHQDSNTLQTMKAAEFFSFEGFFNHAKSEWNHLTNDVHHDMNNVEQMFKSHFKHIEHEVDVKSTSLKASFNNIEHEFKEVLNHDAHSFAQTKEQIIANVNKMESDVNALLKNAKVITSSLTSHAKAEAEFAAQHLKNAINSILTDLGLNSKAGLEHDGQLILEGLEAFFQDFKKSIVHATFNPKTQVLNLPWQMEYKGQDVTIPLTLFLPNNNVLTQQQKNQYLLDDVANVINKLGILSVANTKLSNLGTVLTLISEFSHDSTVANNSFVKDMNKVLEYYNYIFGPKSPLNYPVVKTIINTLLTAYPEAYAIVNFAEALINDVNKGIQVYNTAETIFNSVINGINSVVSVNGTQGEINVPIVIGQGANAAKATIKIEGFKTVSYKEANTQLANFMTNMFNDLHLNVQGTKLANLPQTVQDKEVWLENFSNHLNEQLVKYEHTNKFEAWIADKEFKPFVNEVTKLISHSITDFNNTMNFNAQKGEISIPLQIGTGANVAYAHLNIFGFNK</sequence>
<comment type="caution">
    <text evidence="2">The sequence shown here is derived from an EMBL/GenBank/DDBJ whole genome shotgun (WGS) entry which is preliminary data.</text>
</comment>
<name>A0ABP9U8E1_9BACT</name>
<keyword evidence="1" id="KW-0732">Signal</keyword>
<dbReference type="Proteomes" id="UP001449582">
    <property type="component" value="Unassembled WGS sequence"/>
</dbReference>
<dbReference type="RefSeq" id="WP_353289526.1">
    <property type="nucleotide sequence ID" value="NZ_BAABQM010000001.1"/>
</dbReference>
<organism evidence="2 3">
    <name type="scientific">Ureaplasma ceti</name>
    <dbReference type="NCBI Taxonomy" id="3119530"/>
    <lineage>
        <taxon>Bacteria</taxon>
        <taxon>Bacillati</taxon>
        <taxon>Mycoplasmatota</taxon>
        <taxon>Mycoplasmoidales</taxon>
        <taxon>Mycoplasmoidaceae</taxon>
        <taxon>Ureaplasma</taxon>
    </lineage>
</organism>
<dbReference type="EMBL" id="BAABQM010000001">
    <property type="protein sequence ID" value="GAA5414361.1"/>
    <property type="molecule type" value="Genomic_DNA"/>
</dbReference>
<feature type="signal peptide" evidence="1">
    <location>
        <begin position="1"/>
        <end position="23"/>
    </location>
</feature>
<protein>
    <recommendedName>
        <fullName evidence="4">Lipoprotein</fullName>
    </recommendedName>
</protein>
<proteinExistence type="predicted"/>
<feature type="chain" id="PRO_5047051128" description="Lipoprotein" evidence="1">
    <location>
        <begin position="24"/>
        <end position="549"/>
    </location>
</feature>
<reference evidence="2" key="1">
    <citation type="submission" date="2024-02" db="EMBL/GenBank/DDBJ databases">
        <title>Draft genome sequence of new strains in genus Ureaplasma.</title>
        <authorList>
            <person name="Nakajima Y."/>
            <person name="Segawa T."/>
        </authorList>
    </citation>
    <scope>NUCLEOTIDE SEQUENCE [LARGE SCALE GENOMIC DNA]</scope>
    <source>
        <strain evidence="2">OM1</strain>
    </source>
</reference>
<keyword evidence="3" id="KW-1185">Reference proteome</keyword>
<evidence type="ECO:0000313" key="2">
    <source>
        <dbReference type="EMBL" id="GAA5414361.1"/>
    </source>
</evidence>
<accession>A0ABP9U8E1</accession>
<evidence type="ECO:0000256" key="1">
    <source>
        <dbReference type="SAM" id="SignalP"/>
    </source>
</evidence>
<gene>
    <name evidence="2" type="ORF">UREOM_0720</name>
</gene>
<evidence type="ECO:0008006" key="4">
    <source>
        <dbReference type="Google" id="ProtNLM"/>
    </source>
</evidence>